<accession>A0A6J4V6B3</accession>
<organism evidence="1">
    <name type="scientific">uncultured Thermomicrobiales bacterium</name>
    <dbReference type="NCBI Taxonomy" id="1645740"/>
    <lineage>
        <taxon>Bacteria</taxon>
        <taxon>Pseudomonadati</taxon>
        <taxon>Thermomicrobiota</taxon>
        <taxon>Thermomicrobia</taxon>
        <taxon>Thermomicrobiales</taxon>
        <taxon>environmental samples</taxon>
    </lineage>
</organism>
<proteinExistence type="predicted"/>
<gene>
    <name evidence="1" type="ORF">AVDCRST_MAG73-4236</name>
</gene>
<dbReference type="AlphaFoldDB" id="A0A6J4V6B3"/>
<name>A0A6J4V6B3_9BACT</name>
<dbReference type="EMBL" id="CADCWE010000271">
    <property type="protein sequence ID" value="CAA9566559.1"/>
    <property type="molecule type" value="Genomic_DNA"/>
</dbReference>
<reference evidence="1" key="1">
    <citation type="submission" date="2020-02" db="EMBL/GenBank/DDBJ databases">
        <authorList>
            <person name="Meier V. D."/>
        </authorList>
    </citation>
    <scope>NUCLEOTIDE SEQUENCE</scope>
    <source>
        <strain evidence="1">AVDCRST_MAG73</strain>
    </source>
</reference>
<evidence type="ECO:0000313" key="1">
    <source>
        <dbReference type="EMBL" id="CAA9566559.1"/>
    </source>
</evidence>
<protein>
    <submittedName>
        <fullName evidence="1">Uncharacterized protein</fullName>
    </submittedName>
</protein>
<sequence>MALAPPQTVAPGRVGAGADPVPVWGGRVPSCLGHYPASARTR</sequence>